<dbReference type="InterPro" id="IPR036271">
    <property type="entry name" value="Tet_transcr_reg_TetR-rel_C_sf"/>
</dbReference>
<dbReference type="Pfam" id="PF00440">
    <property type="entry name" value="TetR_N"/>
    <property type="match status" value="1"/>
</dbReference>
<dbReference type="PANTHER" id="PTHR30055:SF151">
    <property type="entry name" value="TRANSCRIPTIONAL REGULATORY PROTEIN"/>
    <property type="match status" value="1"/>
</dbReference>
<feature type="compositionally biased region" description="Pro residues" evidence="5">
    <location>
        <begin position="13"/>
        <end position="25"/>
    </location>
</feature>
<sequence>MVDRKEGADAVPTPEPVQPVPAPPWRRPRKSAQVKRQLSQDLIVETGMRVLDAEGLDALSMRRVAQELDTGPASLYAHVANKDELLELIYDRVLGEIELPEPDPSRWKEQVRAYGVEVHRVLAAHADVARAALANIPSGPNSLRIGEFVFGLMIDSGMTPRQASLSMDRLSLYVVGDAYEGSLHYARMRAAGHRSKEEYFETFSGQISGYYRALPQERFPHLARFVDDLIADDGETRFHYGLDLLLDGMEARMAEQGAEPGGVPSAVPRAP</sequence>
<proteinExistence type="predicted"/>
<dbReference type="SUPFAM" id="SSF48498">
    <property type="entry name" value="Tetracyclin repressor-like, C-terminal domain"/>
    <property type="match status" value="1"/>
</dbReference>
<dbReference type="Proteomes" id="UP001500630">
    <property type="component" value="Unassembled WGS sequence"/>
</dbReference>
<dbReference type="SUPFAM" id="SSF46689">
    <property type="entry name" value="Homeodomain-like"/>
    <property type="match status" value="1"/>
</dbReference>
<keyword evidence="3" id="KW-0804">Transcription</keyword>
<evidence type="ECO:0000256" key="1">
    <source>
        <dbReference type="ARBA" id="ARBA00023015"/>
    </source>
</evidence>
<evidence type="ECO:0000259" key="6">
    <source>
        <dbReference type="PROSITE" id="PS50977"/>
    </source>
</evidence>
<dbReference type="Pfam" id="PF02909">
    <property type="entry name" value="TetR_C_1"/>
    <property type="match status" value="1"/>
</dbReference>
<protein>
    <submittedName>
        <fullName evidence="7">TetR family transcriptional regulator ActII</fullName>
    </submittedName>
</protein>
<dbReference type="EMBL" id="BAABDQ010000003">
    <property type="protein sequence ID" value="GAA3539931.1"/>
    <property type="molecule type" value="Genomic_DNA"/>
</dbReference>
<keyword evidence="1" id="KW-0805">Transcription regulation</keyword>
<evidence type="ECO:0000256" key="5">
    <source>
        <dbReference type="SAM" id="MobiDB-lite"/>
    </source>
</evidence>
<keyword evidence="2 4" id="KW-0238">DNA-binding</keyword>
<evidence type="ECO:0000313" key="8">
    <source>
        <dbReference type="Proteomes" id="UP001500630"/>
    </source>
</evidence>
<evidence type="ECO:0000313" key="7">
    <source>
        <dbReference type="EMBL" id="GAA3539931.1"/>
    </source>
</evidence>
<dbReference type="InterPro" id="IPR001647">
    <property type="entry name" value="HTH_TetR"/>
</dbReference>
<dbReference type="PROSITE" id="PS50977">
    <property type="entry name" value="HTH_TETR_2"/>
    <property type="match status" value="1"/>
</dbReference>
<feature type="DNA-binding region" description="H-T-H motif" evidence="4">
    <location>
        <begin position="60"/>
        <end position="79"/>
    </location>
</feature>
<name>A0ABP6VS91_9ACTN</name>
<keyword evidence="8" id="KW-1185">Reference proteome</keyword>
<gene>
    <name evidence="7" type="primary">actII</name>
    <name evidence="7" type="ORF">GCM10022419_019980</name>
</gene>
<reference evidence="8" key="1">
    <citation type="journal article" date="2019" name="Int. J. Syst. Evol. Microbiol.">
        <title>The Global Catalogue of Microorganisms (GCM) 10K type strain sequencing project: providing services to taxonomists for standard genome sequencing and annotation.</title>
        <authorList>
            <consortium name="The Broad Institute Genomics Platform"/>
            <consortium name="The Broad Institute Genome Sequencing Center for Infectious Disease"/>
            <person name="Wu L."/>
            <person name="Ma J."/>
        </authorList>
    </citation>
    <scope>NUCLEOTIDE SEQUENCE [LARGE SCALE GENOMIC DNA]</scope>
    <source>
        <strain evidence="8">JCM 17326</strain>
    </source>
</reference>
<dbReference type="Gene3D" id="1.10.357.10">
    <property type="entry name" value="Tetracycline Repressor, domain 2"/>
    <property type="match status" value="1"/>
</dbReference>
<feature type="region of interest" description="Disordered" evidence="5">
    <location>
        <begin position="1"/>
        <end position="32"/>
    </location>
</feature>
<feature type="domain" description="HTH tetR-type" evidence="6">
    <location>
        <begin position="37"/>
        <end position="97"/>
    </location>
</feature>
<dbReference type="InterPro" id="IPR050109">
    <property type="entry name" value="HTH-type_TetR-like_transc_reg"/>
</dbReference>
<accession>A0ABP6VS91</accession>
<dbReference type="PANTHER" id="PTHR30055">
    <property type="entry name" value="HTH-TYPE TRANSCRIPTIONAL REGULATOR RUTR"/>
    <property type="match status" value="1"/>
</dbReference>
<comment type="caution">
    <text evidence="7">The sequence shown here is derived from an EMBL/GenBank/DDBJ whole genome shotgun (WGS) entry which is preliminary data.</text>
</comment>
<evidence type="ECO:0000256" key="2">
    <source>
        <dbReference type="ARBA" id="ARBA00023125"/>
    </source>
</evidence>
<dbReference type="RefSeq" id="WP_345560443.1">
    <property type="nucleotide sequence ID" value="NZ_BAABDQ010000003.1"/>
</dbReference>
<organism evidence="7 8">
    <name type="scientific">Nonomuraea rosea</name>
    <dbReference type="NCBI Taxonomy" id="638574"/>
    <lineage>
        <taxon>Bacteria</taxon>
        <taxon>Bacillati</taxon>
        <taxon>Actinomycetota</taxon>
        <taxon>Actinomycetes</taxon>
        <taxon>Streptosporangiales</taxon>
        <taxon>Streptosporangiaceae</taxon>
        <taxon>Nonomuraea</taxon>
    </lineage>
</organism>
<dbReference type="InterPro" id="IPR009057">
    <property type="entry name" value="Homeodomain-like_sf"/>
</dbReference>
<dbReference type="InterPro" id="IPR004111">
    <property type="entry name" value="Repressor_TetR_C"/>
</dbReference>
<evidence type="ECO:0000256" key="3">
    <source>
        <dbReference type="ARBA" id="ARBA00023163"/>
    </source>
</evidence>
<evidence type="ECO:0000256" key="4">
    <source>
        <dbReference type="PROSITE-ProRule" id="PRU00335"/>
    </source>
</evidence>